<feature type="region of interest" description="Disordered" evidence="1">
    <location>
        <begin position="61"/>
        <end position="387"/>
    </location>
</feature>
<organism evidence="2 3">
    <name type="scientific">Candidatus Desulfolinea nitratireducens</name>
    <dbReference type="NCBI Taxonomy" id="2841698"/>
    <lineage>
        <taxon>Bacteria</taxon>
        <taxon>Bacillati</taxon>
        <taxon>Chloroflexota</taxon>
        <taxon>Anaerolineae</taxon>
        <taxon>Anaerolineales</taxon>
        <taxon>Anaerolineales incertae sedis</taxon>
        <taxon>Candidatus Desulfolinea</taxon>
    </lineage>
</organism>
<evidence type="ECO:0000313" key="3">
    <source>
        <dbReference type="Proteomes" id="UP000614469"/>
    </source>
</evidence>
<feature type="compositionally biased region" description="Polar residues" evidence="1">
    <location>
        <begin position="147"/>
        <end position="158"/>
    </location>
</feature>
<feature type="region of interest" description="Disordered" evidence="1">
    <location>
        <begin position="422"/>
        <end position="531"/>
    </location>
</feature>
<feature type="region of interest" description="Disordered" evidence="1">
    <location>
        <begin position="1"/>
        <end position="36"/>
    </location>
</feature>
<dbReference type="Proteomes" id="UP000614469">
    <property type="component" value="Unassembled WGS sequence"/>
</dbReference>
<feature type="compositionally biased region" description="Basic and acidic residues" evidence="1">
    <location>
        <begin position="79"/>
        <end position="89"/>
    </location>
</feature>
<feature type="compositionally biased region" description="Basic and acidic residues" evidence="1">
    <location>
        <begin position="201"/>
        <end position="211"/>
    </location>
</feature>
<proteinExistence type="predicted"/>
<sequence>MTDENIFSNEEILESGETRKTENQELDDATNEPRSFVEKNGNYEQAEAIQNTLTTLIDNETVKTSQLEYEPGPVQQPPDWDHGPQKDEVNLEDENTVQGRQPKIRGDLSDLEPAGSDDDKVEATPINLPGPQAAAEILSSSSVSISQPEDNSLLGRQSSARDDLDQVTENEGSGKGDEATPINLPGPEMADTGLPTTAKDSLSDGKSEGTAKDPLTGKGGENQSGSTGGESSDSPVMEQSTEGNTPADAISDSKKIGRGLGTEVPPSEIDGNEPVYEVDPNASDLGKDINEGTNQAEGKTGDLDPQRIGDGQLPEELQVPFGKGKDGLLFPGGGKNIPGGGRDDIPGGSSTSGGGPPVGNYGPGSKGKGKGKGDAGQEQRQRDVNMAIHIDNAPMSDTSVPYMDSNGTVWVYDKETGFWSPKANTIDGDQPMPYTGSGKWGGGEHDPDEPVGGPDGDSGKVFPVYYGNKGAGGDRGGRTPGDKDGDDDSGKFLGDPDLGGGYWTNKDPGDLDYYTPDMLSDANASKKTGRG</sequence>
<feature type="compositionally biased region" description="Polar residues" evidence="1">
    <location>
        <begin position="522"/>
        <end position="531"/>
    </location>
</feature>
<feature type="compositionally biased region" description="Polar residues" evidence="1">
    <location>
        <begin position="229"/>
        <end position="244"/>
    </location>
</feature>
<evidence type="ECO:0000313" key="2">
    <source>
        <dbReference type="EMBL" id="MBC8336127.1"/>
    </source>
</evidence>
<reference evidence="2 3" key="1">
    <citation type="submission" date="2020-08" db="EMBL/GenBank/DDBJ databases">
        <title>Bridging the membrane lipid divide: bacteria of the FCB group superphylum have the potential to synthesize archaeal ether lipids.</title>
        <authorList>
            <person name="Villanueva L."/>
            <person name="Von Meijenfeldt F.A.B."/>
            <person name="Westbye A.B."/>
            <person name="Yadav S."/>
            <person name="Hopmans E.C."/>
            <person name="Dutilh B.E."/>
            <person name="Sinninghe Damste J.S."/>
        </authorList>
    </citation>
    <scope>NUCLEOTIDE SEQUENCE [LARGE SCALE GENOMIC DNA]</scope>
    <source>
        <strain evidence="2">NIOZ-UU36</strain>
    </source>
</reference>
<feature type="compositionally biased region" description="Gly residues" evidence="1">
    <location>
        <begin position="350"/>
        <end position="366"/>
    </location>
</feature>
<dbReference type="EMBL" id="JACNJN010000141">
    <property type="protein sequence ID" value="MBC8336127.1"/>
    <property type="molecule type" value="Genomic_DNA"/>
</dbReference>
<feature type="compositionally biased region" description="Basic and acidic residues" evidence="1">
    <location>
        <begin position="371"/>
        <end position="383"/>
    </location>
</feature>
<evidence type="ECO:0000256" key="1">
    <source>
        <dbReference type="SAM" id="MobiDB-lite"/>
    </source>
</evidence>
<protein>
    <submittedName>
        <fullName evidence="2">Uncharacterized protein</fullName>
    </submittedName>
</protein>
<dbReference type="AlphaFoldDB" id="A0A8J6NNE4"/>
<name>A0A8J6NNE4_9CHLR</name>
<gene>
    <name evidence="2" type="ORF">H8E29_12735</name>
</gene>
<feature type="compositionally biased region" description="Gly residues" evidence="1">
    <location>
        <begin position="217"/>
        <end position="228"/>
    </location>
</feature>
<feature type="compositionally biased region" description="Gly residues" evidence="1">
    <location>
        <begin position="330"/>
        <end position="340"/>
    </location>
</feature>
<accession>A0A8J6NNE4</accession>
<comment type="caution">
    <text evidence="2">The sequence shown here is derived from an EMBL/GenBank/DDBJ whole genome shotgun (WGS) entry which is preliminary data.</text>
</comment>